<dbReference type="CDD" id="cd06464">
    <property type="entry name" value="ACD_sHsps-like"/>
    <property type="match status" value="1"/>
</dbReference>
<dbReference type="Gene3D" id="2.60.40.790">
    <property type="match status" value="1"/>
</dbReference>
<accession>A0A3M9XM10</accession>
<comment type="caution">
    <text evidence="4">The sequence shown here is derived from an EMBL/GenBank/DDBJ whole genome shotgun (WGS) entry which is preliminary data.</text>
</comment>
<sequence length="139" mass="15858">MDQDLMRNWMWLEACEMLTRAERLHRKFFRPIQSVSRLPTWEPPVDILETEREILIVAALPGVSEDSIEVATESGELVFAGIRTLPAELQTAVIHRMELPQGRFERRVRLPAGAYGVIRRSTVDGCLLITIQKEGAFRG</sequence>
<dbReference type="AlphaFoldDB" id="A0A3M9XM10"/>
<proteinExistence type="inferred from homology"/>
<feature type="domain" description="SHSP" evidence="3">
    <location>
        <begin position="36"/>
        <end position="139"/>
    </location>
</feature>
<name>A0A3M9XM10_9HYPH</name>
<organism evidence="4 5">
    <name type="scientific">Methylocystis hirsuta</name>
    <dbReference type="NCBI Taxonomy" id="369798"/>
    <lineage>
        <taxon>Bacteria</taxon>
        <taxon>Pseudomonadati</taxon>
        <taxon>Pseudomonadota</taxon>
        <taxon>Alphaproteobacteria</taxon>
        <taxon>Hyphomicrobiales</taxon>
        <taxon>Methylocystaceae</taxon>
        <taxon>Methylocystis</taxon>
    </lineage>
</organism>
<dbReference type="Proteomes" id="UP000268623">
    <property type="component" value="Unassembled WGS sequence"/>
</dbReference>
<dbReference type="Pfam" id="PF00011">
    <property type="entry name" value="HSP20"/>
    <property type="match status" value="1"/>
</dbReference>
<dbReference type="EMBL" id="QWDD01000003">
    <property type="protein sequence ID" value="RNJ48108.1"/>
    <property type="molecule type" value="Genomic_DNA"/>
</dbReference>
<dbReference type="SUPFAM" id="SSF49764">
    <property type="entry name" value="HSP20-like chaperones"/>
    <property type="match status" value="1"/>
</dbReference>
<gene>
    <name evidence="4" type="ORF">D1O30_19980</name>
</gene>
<dbReference type="RefSeq" id="WP_123177854.1">
    <property type="nucleotide sequence ID" value="NZ_QWDD01000003.1"/>
</dbReference>
<evidence type="ECO:0000259" key="3">
    <source>
        <dbReference type="PROSITE" id="PS01031"/>
    </source>
</evidence>
<dbReference type="PANTHER" id="PTHR11527">
    <property type="entry name" value="HEAT-SHOCK PROTEIN 20 FAMILY MEMBER"/>
    <property type="match status" value="1"/>
</dbReference>
<reference evidence="4 5" key="1">
    <citation type="submission" date="2018-08" db="EMBL/GenBank/DDBJ databases">
        <title>Genome sequence of Methylocystis hirsuta CSC1, a methanotroph able to accumulate PHAs.</title>
        <authorList>
            <person name="Bordel S."/>
            <person name="Rodriguez E."/>
            <person name="Gancedo J."/>
            <person name="Munoz R."/>
        </authorList>
    </citation>
    <scope>NUCLEOTIDE SEQUENCE [LARGE SCALE GENOMIC DNA]</scope>
    <source>
        <strain evidence="4 5">CSC1</strain>
    </source>
</reference>
<dbReference type="OrthoDB" id="9792695at2"/>
<dbReference type="InterPro" id="IPR008978">
    <property type="entry name" value="HSP20-like_chaperone"/>
</dbReference>
<evidence type="ECO:0000256" key="1">
    <source>
        <dbReference type="PROSITE-ProRule" id="PRU00285"/>
    </source>
</evidence>
<evidence type="ECO:0000313" key="4">
    <source>
        <dbReference type="EMBL" id="RNJ48108.1"/>
    </source>
</evidence>
<protein>
    <submittedName>
        <fullName evidence="4">Hsp20/alpha crystallin family protein</fullName>
    </submittedName>
</protein>
<dbReference type="PROSITE" id="PS01031">
    <property type="entry name" value="SHSP"/>
    <property type="match status" value="1"/>
</dbReference>
<evidence type="ECO:0000313" key="5">
    <source>
        <dbReference type="Proteomes" id="UP000268623"/>
    </source>
</evidence>
<evidence type="ECO:0000256" key="2">
    <source>
        <dbReference type="RuleBase" id="RU003616"/>
    </source>
</evidence>
<keyword evidence="5" id="KW-1185">Reference proteome</keyword>
<comment type="similarity">
    <text evidence="1 2">Belongs to the small heat shock protein (HSP20) family.</text>
</comment>
<dbReference type="InterPro" id="IPR002068">
    <property type="entry name" value="A-crystallin/Hsp20_dom"/>
</dbReference>
<dbReference type="InterPro" id="IPR031107">
    <property type="entry name" value="Small_HSP"/>
</dbReference>